<dbReference type="AlphaFoldDB" id="A0A8T1W7P8"/>
<comment type="caution">
    <text evidence="1">The sequence shown here is derived from an EMBL/GenBank/DDBJ whole genome shotgun (WGS) entry which is preliminary data.</text>
</comment>
<proteinExistence type="predicted"/>
<evidence type="ECO:0008006" key="3">
    <source>
        <dbReference type="Google" id="ProtNLM"/>
    </source>
</evidence>
<organism evidence="1 2">
    <name type="scientific">Phytophthora boehmeriae</name>
    <dbReference type="NCBI Taxonomy" id="109152"/>
    <lineage>
        <taxon>Eukaryota</taxon>
        <taxon>Sar</taxon>
        <taxon>Stramenopiles</taxon>
        <taxon>Oomycota</taxon>
        <taxon>Peronosporomycetes</taxon>
        <taxon>Peronosporales</taxon>
        <taxon>Peronosporaceae</taxon>
        <taxon>Phytophthora</taxon>
    </lineage>
</organism>
<dbReference type="EMBL" id="JAGDFL010000450">
    <property type="protein sequence ID" value="KAG7388224.1"/>
    <property type="molecule type" value="Genomic_DNA"/>
</dbReference>
<protein>
    <recommendedName>
        <fullName evidence="3">M96 mating-specific protein family</fullName>
    </recommendedName>
</protein>
<evidence type="ECO:0000313" key="2">
    <source>
        <dbReference type="Proteomes" id="UP000693981"/>
    </source>
</evidence>
<evidence type="ECO:0000313" key="1">
    <source>
        <dbReference type="EMBL" id="KAG7388224.1"/>
    </source>
</evidence>
<dbReference type="OrthoDB" id="76483at2759"/>
<sequence>MPQDEILHGAIIASVDSFLEDYSFPSEESLSTAKNHHNLTAIDTLRLWMHEDEFASGLALESSLESSTGDCREVQEIFKTPAIRKTAQRKIRYRRKLKTERETLLKQSAELSTVLQKLRNAHAEKLREEGRSVALAVWKTIATQQKEKRLEVEGLHKRLRAEVISRSRVIEQMNSFLQCSDLARSVALCGHERAADRSALIDTFVNELDLLYSQTDQVVRHASLKMSSPMELNLTRKCKGGCEYFESANATTVPFGFEQTVKAMSSLMLSDWGEGFDKKIVKKPDCTIGYIYEEDYHLKTGEIAKLGVSTASRKYIETDRAVHVWRVLTEGQGDFEGLHADETGWMILRPSSTDSATTPSSGDNEVSTVVEIYTRVVQTGQTSPAIADRFTEVIAKTIEEEVEGMMKMLDKVLIGQPDNVKKHLRHNESMIGDLPDTSFVADLTGVLDE</sequence>
<accession>A0A8T1W7P8</accession>
<name>A0A8T1W7P8_9STRA</name>
<dbReference type="Proteomes" id="UP000693981">
    <property type="component" value="Unassembled WGS sequence"/>
</dbReference>
<keyword evidence="2" id="KW-1185">Reference proteome</keyword>
<reference evidence="1" key="1">
    <citation type="submission" date="2021-02" db="EMBL/GenBank/DDBJ databases">
        <authorList>
            <person name="Palmer J.M."/>
        </authorList>
    </citation>
    <scope>NUCLEOTIDE SEQUENCE</scope>
    <source>
        <strain evidence="1">SCRP23</strain>
    </source>
</reference>
<gene>
    <name evidence="1" type="ORF">PHYBOEH_007980</name>
</gene>